<organism evidence="1 2">
    <name type="scientific">Pseudomonas fluorescens LMG 5329</name>
    <dbReference type="NCBI Taxonomy" id="1324332"/>
    <lineage>
        <taxon>Bacteria</taxon>
        <taxon>Pseudomonadati</taxon>
        <taxon>Pseudomonadota</taxon>
        <taxon>Gammaproteobacteria</taxon>
        <taxon>Pseudomonadales</taxon>
        <taxon>Pseudomonadaceae</taxon>
        <taxon>Pseudomonas</taxon>
    </lineage>
</organism>
<dbReference type="RefSeq" id="WP_038848202.1">
    <property type="nucleotide sequence ID" value="NZ_ASGY01000146.1"/>
</dbReference>
<protein>
    <submittedName>
        <fullName evidence="1">Uncharacterized protein</fullName>
    </submittedName>
</protein>
<comment type="caution">
    <text evidence="1">The sequence shown here is derived from an EMBL/GenBank/DDBJ whole genome shotgun (WGS) entry which is preliminary data.</text>
</comment>
<dbReference type="AlphaFoldDB" id="A0A0A1YYY5"/>
<proteinExistence type="predicted"/>
<reference evidence="1 2" key="1">
    <citation type="journal article" date="2013" name="Genome Announc.">
        <title>Draft Genome Sequence of Pseudomonas fluorescens LMG 5329, a White Line-Inducing Principle-Producing Bioindicator for the Mushroom Pathogen Pseudomonas tolaasii.</title>
        <authorList>
            <person name="Ghequire M.G."/>
            <person name="Rokni-Zadeh H."/>
            <person name="Zarrineh P."/>
            <person name="De Mot R."/>
        </authorList>
    </citation>
    <scope>NUCLEOTIDE SEQUENCE [LARGE SCALE GENOMIC DNA]</scope>
    <source>
        <strain evidence="1 2">LMG 5329</strain>
    </source>
</reference>
<dbReference type="EMBL" id="ASGY01000146">
    <property type="protein sequence ID" value="KGE66184.1"/>
    <property type="molecule type" value="Genomic_DNA"/>
</dbReference>
<gene>
    <name evidence="1" type="ORF">K814_0119900</name>
</gene>
<evidence type="ECO:0000313" key="2">
    <source>
        <dbReference type="Proteomes" id="UP000030060"/>
    </source>
</evidence>
<dbReference type="Proteomes" id="UP000030060">
    <property type="component" value="Unassembled WGS sequence"/>
</dbReference>
<evidence type="ECO:0000313" key="1">
    <source>
        <dbReference type="EMBL" id="KGE66184.1"/>
    </source>
</evidence>
<name>A0A0A1YYY5_PSEFL</name>
<sequence>MTTNVYDKGALKVGTDSRWSFNTDYAVFYIDDSGFEKIVDTTTAVFLFAGDSQVIQAWKEYLFDEGIKDDPGLTGIAMLMVDKSDGGVVFEHGQDIQLSNKIGDVEHMVASFAGSGARHAAGCWRSNNCAVKSVDTAKLMDPYSGGETKYFELATQTGNLTQDVGLKGMNVAFMERGMVMYLNSGQNPVSIRDAAATDERVKGVVSQVAQGSVALSAPCDAQYMQPTAADNERLKSALGRVMRR</sequence>
<accession>A0A0A1YYY5</accession>
<dbReference type="OrthoDB" id="7031595at2"/>